<dbReference type="InterPro" id="IPR033948">
    <property type="entry name" value="ETF_beta_N"/>
</dbReference>
<dbReference type="SMART" id="SM00893">
    <property type="entry name" value="ETF"/>
    <property type="match status" value="1"/>
</dbReference>
<keyword evidence="4" id="KW-1185">Reference proteome</keyword>
<dbReference type="CDD" id="cd01714">
    <property type="entry name" value="ETF_beta"/>
    <property type="match status" value="1"/>
</dbReference>
<organism evidence="3 4">
    <name type="scientific">Anaeromicrobium sediminis</name>
    <dbReference type="NCBI Taxonomy" id="1478221"/>
    <lineage>
        <taxon>Bacteria</taxon>
        <taxon>Bacillati</taxon>
        <taxon>Bacillota</taxon>
        <taxon>Clostridia</taxon>
        <taxon>Peptostreptococcales</taxon>
        <taxon>Thermotaleaceae</taxon>
        <taxon>Anaeromicrobium</taxon>
    </lineage>
</organism>
<dbReference type="EMBL" id="NIBG01000004">
    <property type="protein sequence ID" value="PAB60086.1"/>
    <property type="molecule type" value="Genomic_DNA"/>
</dbReference>
<evidence type="ECO:0000313" key="4">
    <source>
        <dbReference type="Proteomes" id="UP000216024"/>
    </source>
</evidence>
<feature type="domain" description="Electron transfer flavoprotein alpha/beta-subunit N-terminal" evidence="2">
    <location>
        <begin position="22"/>
        <end position="213"/>
    </location>
</feature>
<evidence type="ECO:0000259" key="2">
    <source>
        <dbReference type="SMART" id="SM00893"/>
    </source>
</evidence>
<dbReference type="PIRSF" id="PIRSF000090">
    <property type="entry name" value="Beta-ETF"/>
    <property type="match status" value="1"/>
</dbReference>
<dbReference type="OrthoDB" id="9804960at2"/>
<dbReference type="SUPFAM" id="SSF52402">
    <property type="entry name" value="Adenine nucleotide alpha hydrolases-like"/>
    <property type="match status" value="1"/>
</dbReference>
<evidence type="ECO:0000256" key="1">
    <source>
        <dbReference type="ARBA" id="ARBA00042002"/>
    </source>
</evidence>
<name>A0A267MKM6_9FIRM</name>
<reference evidence="3 4" key="1">
    <citation type="submission" date="2017-06" db="EMBL/GenBank/DDBJ databases">
        <title>Draft genome sequence of anaerobic fermentative bacterium Anaeromicrobium sediminis DY2726D isolated from West Pacific Ocean sediments.</title>
        <authorList>
            <person name="Zeng X."/>
        </authorList>
    </citation>
    <scope>NUCLEOTIDE SEQUENCE [LARGE SCALE GENOMIC DNA]</scope>
    <source>
        <strain evidence="3 4">DY2726D</strain>
    </source>
</reference>
<dbReference type="PANTHER" id="PTHR21294">
    <property type="entry name" value="ELECTRON TRANSFER FLAVOPROTEIN BETA-SUBUNIT"/>
    <property type="match status" value="1"/>
</dbReference>
<dbReference type="AlphaFoldDB" id="A0A267MKM6"/>
<sequence length="261" mass="28783">MKIAVCVKQVPAYSDGTMDPKTGVMLRSGLESILNVYDLPAIETALRIKEEVGGTVDIFTMGPPKASAVIKEAYAMGADEGYLLSDRSFSGADVLATSYTLMQGIKSTKDYDLILCGKQTTDGDTAQVSGAIAKWLNVPHVNWVNKIIDVQKDSITVSQRMEEEIVIVKVPYPCLLSVERSIFIPRMPSLKLKIAARKKEMKVLSLTHMEDENENNYGLAGSATKVEKIFPPTRTKQQEIIEKDSKEAARSILEVINKINK</sequence>
<dbReference type="Gene3D" id="3.40.50.620">
    <property type="entry name" value="HUPs"/>
    <property type="match status" value="1"/>
</dbReference>
<accession>A0A267MKM6</accession>
<dbReference type="GO" id="GO:0009055">
    <property type="term" value="F:electron transfer activity"/>
    <property type="evidence" value="ECO:0007669"/>
    <property type="project" value="InterPro"/>
</dbReference>
<dbReference type="Pfam" id="PF01012">
    <property type="entry name" value="ETF"/>
    <property type="match status" value="1"/>
</dbReference>
<dbReference type="InterPro" id="IPR014730">
    <property type="entry name" value="ETF_a/b_N"/>
</dbReference>
<dbReference type="InterPro" id="IPR012255">
    <property type="entry name" value="ETF_b"/>
</dbReference>
<comment type="caution">
    <text evidence="3">The sequence shown here is derived from an EMBL/GenBank/DDBJ whole genome shotgun (WGS) entry which is preliminary data.</text>
</comment>
<dbReference type="InterPro" id="IPR014729">
    <property type="entry name" value="Rossmann-like_a/b/a_fold"/>
</dbReference>
<dbReference type="RefSeq" id="WP_095132306.1">
    <property type="nucleotide sequence ID" value="NZ_NIBG01000004.1"/>
</dbReference>
<gene>
    <name evidence="3" type="ORF">CCE28_06845</name>
</gene>
<dbReference type="Proteomes" id="UP000216024">
    <property type="component" value="Unassembled WGS sequence"/>
</dbReference>
<proteinExistence type="predicted"/>
<evidence type="ECO:0000313" key="3">
    <source>
        <dbReference type="EMBL" id="PAB60086.1"/>
    </source>
</evidence>
<dbReference type="PANTHER" id="PTHR21294:SF17">
    <property type="entry name" value="PROTEIN FIXA"/>
    <property type="match status" value="1"/>
</dbReference>
<protein>
    <recommendedName>
        <fullName evidence="1">Electron transfer flavoprotein small subunit</fullName>
    </recommendedName>
</protein>